<dbReference type="PANTHER" id="PTHR16155">
    <property type="entry name" value="DED DOMAIN-CONTAINING PROTEIN"/>
    <property type="match status" value="1"/>
</dbReference>
<dbReference type="Gene3D" id="2.40.50.140">
    <property type="entry name" value="Nucleic acid-binding proteins"/>
    <property type="match status" value="1"/>
</dbReference>
<dbReference type="InterPro" id="IPR011990">
    <property type="entry name" value="TPR-like_helical_dom_sf"/>
</dbReference>
<dbReference type="EMBL" id="CP067136">
    <property type="protein sequence ID" value="WCR07705.1"/>
    <property type="molecule type" value="Genomic_DNA"/>
</dbReference>
<evidence type="ECO:0000313" key="4">
    <source>
        <dbReference type="Proteomes" id="UP001219349"/>
    </source>
</evidence>
<feature type="region of interest" description="Disordered" evidence="1">
    <location>
        <begin position="1825"/>
        <end position="1844"/>
    </location>
</feature>
<evidence type="ECO:0000313" key="3">
    <source>
        <dbReference type="EMBL" id="WCR07705.1"/>
    </source>
</evidence>
<dbReference type="RefSeq" id="WP_271886177.1">
    <property type="nucleotide sequence ID" value="NZ_CP067136.1"/>
</dbReference>
<accession>A0ABY7SLC3</accession>
<dbReference type="SUPFAM" id="SSF50249">
    <property type="entry name" value="Nucleic acid-binding proteins"/>
    <property type="match status" value="1"/>
</dbReference>
<dbReference type="Gene3D" id="3.90.1200.10">
    <property type="match status" value="1"/>
</dbReference>
<dbReference type="InterPro" id="IPR011009">
    <property type="entry name" value="Kinase-like_dom_sf"/>
</dbReference>
<dbReference type="InterPro" id="IPR057574">
    <property type="entry name" value="nSTAND_NTPase5_dom"/>
</dbReference>
<dbReference type="InterPro" id="IPR012340">
    <property type="entry name" value="NA-bd_OB-fold"/>
</dbReference>
<keyword evidence="4" id="KW-1185">Reference proteome</keyword>
<dbReference type="Proteomes" id="UP001219349">
    <property type="component" value="Chromosome"/>
</dbReference>
<dbReference type="SUPFAM" id="SSF48452">
    <property type="entry name" value="TPR-like"/>
    <property type="match status" value="1"/>
</dbReference>
<protein>
    <submittedName>
        <fullName evidence="3">Cold shock domain-containing protein</fullName>
    </submittedName>
</protein>
<organism evidence="3 4">
    <name type="scientific">Paracoccus fistulariae</name>
    <dbReference type="NCBI Taxonomy" id="658446"/>
    <lineage>
        <taxon>Bacteria</taxon>
        <taxon>Pseudomonadati</taxon>
        <taxon>Pseudomonadota</taxon>
        <taxon>Alphaproteobacteria</taxon>
        <taxon>Rhodobacterales</taxon>
        <taxon>Paracoccaceae</taxon>
        <taxon>Paracoccus</taxon>
    </lineage>
</organism>
<sequence>MISIEGLEANDPRRVSIEEALDQWIAGADVHLDAIPGGFSGSAVFKLDVRKAPKDTIKSGVYILKISEAPKYQDQKPEQSSHEVAYNRAPAFSEEHIPQLRYSYRSERDSHYDVMVFDIAGRSLNRYTASVGKHANLIFDNADGIVSNLLSAWADEEFQPRSSAHEVLKNACGYRSDHTKASELHDFINSFCGGEIFPMAGEILVNPLHFLDLLSQNDKESLSPLTGLSHGDLHGGNILFHRFNPESNPYFIIDFALSSENLVGFDLAYLELSFALSFLGANGASPLIAVLNALDPDNTTAVVPPNAMWIEKLFTKLRLPLETFLSSRFPARQDDFEKQILLSRVAAGINWANKPIDRSLKISALAYAGWAARRYLEVFLDEEWARLSRLELSESESNSSSDALWQQLFREAGSFTQSDGLFVLVTEGQHPDPHLKALGHLPWSAVIDLDPNSDENGLYRFSSDVLAAKRSLHLFTSNIPEFDPRRSTAWMLAAGWSTRKEFFPDFHKWRWDRLPIVRQLVKKIAEKTNPTPIYCLILPGLTLDKNNPSSRIESIIRDIDEATRGRAKIFVLGGRAINESATNLFTVPLSVGDFVRHAANTFGTTVEAEGCKIPGPSGEYRTVLPEKIRALEENLSVLHSEVLKDFLSDADNSSSSDFWRGRPPTWEEISADVDIRRDANEALISECRKWLSSHRNHTIVVEHQPGSGATTLAMRVAWELHYEHPTAYVESFSPSLGERIRELFLISERPVFVVADSSVLTESNREDVQRYLAQNNCRAVLLYLRRSFFPSKKRSFEIIEGLTPREVKKFKSTYMSLTEDSRKREQISKVSTNETLKKYRLPFFYGLIAFERDFLGVDSYVKHHIAGASRDIRRVLEHIAVVTIFSNGTIPESIIYSISGVEPDSNLELRDLFGDGVANLILSYGGGVRIMHQILAEEVLEHFRLGLQDDWRLDLKSYSIDLISDLVKAAGPSACVDLFRQLFIDRSGSTDGVEDREDFAPIIENLDAIDVSLGHSVLQHLCDNCPDESHFWSHLGRHQVYRMRRDFEKAEEYLHRAISLSSNDAVHYHTLGLIIRSRLRHNLKSLPRVSSLDDVFQALDPLYSEAESAFQEARRLSPDNVYGYITNIQLITASIARLKVAAAVESVSMISSESSEVALWLEEKLSEAEELLRGATNLYSTLEPTNDYLVECEAELDRLYGDLDGVVERWELANASGKGANTRSRNALANAYLVRGERKWSNLSASEKRRIAELSATNLREAGRRSDDYSLWFHAFSGLPEFDFDEAVSQITLWSRRFPSWEAHYFLYILHFLLWFGQRTNDLDSYRESLRRCQELSFARKSRSPVWFGRSGSECRIVSELDLGGWDRGHNFFSNEEPLIRINGVIDSINGPTSGTIVIDGKFSVFFSPGRDYAQYRSLNERVNFYLGFSPTGPRAWRIETGFVEGGNRSKEPVAAEGSVLVDPSDEEASRDTQLEVVSKLNFDRILRFALEFSQAKARLGARVELESLLERLDAVHRMGALFSQSIDVATLLEGLKSYGVSNYKGQDGRIILNVSFENSETDTVSVAVSEKRIFGKVTHVPDGERYGFIQDRDENEYFFHFNSVLPAFRREIHGEGEIVSFVPALGEKGPTAQGITLHKETVVSSSGCISADRFSDAFCEYVFERIDDSGGVAIDLGQLIDTAKAEFLSTRPLEQLLSTKSLGSFINGIEGIAVFGRPPNLLVGRSHHPFIGRLPADDGRADADRPGSKSAGEGKVALNKSSFKAWLSDELSEEPAASEGMPFTSLGTRAKAHFVVKGKVPQSLGFTSYAEMISALGGFRIEGPDHQQRVFRDPDSSITPDSN</sequence>
<feature type="domain" description="Cold-shock" evidence="2">
    <location>
        <begin position="1575"/>
        <end position="1639"/>
    </location>
</feature>
<dbReference type="InterPro" id="IPR011129">
    <property type="entry name" value="CSD"/>
</dbReference>
<feature type="compositionally biased region" description="Basic and acidic residues" evidence="1">
    <location>
        <begin position="1736"/>
        <end position="1748"/>
    </location>
</feature>
<dbReference type="PANTHER" id="PTHR16155:SF19">
    <property type="entry name" value="DED DOMAIN-CONTAINING PROTEIN"/>
    <property type="match status" value="1"/>
</dbReference>
<evidence type="ECO:0000259" key="2">
    <source>
        <dbReference type="SMART" id="SM00357"/>
    </source>
</evidence>
<dbReference type="SUPFAM" id="SSF56112">
    <property type="entry name" value="Protein kinase-like (PK-like)"/>
    <property type="match status" value="2"/>
</dbReference>
<evidence type="ECO:0000256" key="1">
    <source>
        <dbReference type="SAM" id="MobiDB-lite"/>
    </source>
</evidence>
<name>A0ABY7SLC3_9RHOB</name>
<gene>
    <name evidence="3" type="ORF">JHX87_02365</name>
</gene>
<dbReference type="SMART" id="SM00357">
    <property type="entry name" value="CSP"/>
    <property type="match status" value="1"/>
</dbReference>
<proteinExistence type="predicted"/>
<dbReference type="Gene3D" id="1.25.40.10">
    <property type="entry name" value="Tetratricopeptide repeat domain"/>
    <property type="match status" value="1"/>
</dbReference>
<dbReference type="Pfam" id="PF25199">
    <property type="entry name" value="nSTAND_NTPase5"/>
    <property type="match status" value="1"/>
</dbReference>
<feature type="compositionally biased region" description="Basic and acidic residues" evidence="1">
    <location>
        <begin position="1825"/>
        <end position="1836"/>
    </location>
</feature>
<reference evidence="3 4" key="1">
    <citation type="submission" date="2021-01" db="EMBL/GenBank/DDBJ databases">
        <title>Biogeographic distribution of Paracoccus.</title>
        <authorList>
            <person name="Hollensteiner J."/>
            <person name="Leineberger J."/>
            <person name="Brinkhoff T."/>
            <person name="Daniel R."/>
        </authorList>
    </citation>
    <scope>NUCLEOTIDE SEQUENCE [LARGE SCALE GENOMIC DNA]</scope>
    <source>
        <strain evidence="3 4">KCTC 22803</strain>
    </source>
</reference>
<feature type="region of interest" description="Disordered" evidence="1">
    <location>
        <begin position="1734"/>
        <end position="1755"/>
    </location>
</feature>